<dbReference type="AlphaFoldDB" id="A0A6C0ALC4"/>
<sequence>MISTNEILDTINTDTINRKKNRNVFASIHSAPATYYPEMWKGKKKTFNTDKLINAFTAIVPENTIVFTFTPTDKLAWSDRCQEHDEIMKNLRDSYWPWWKDWSLQRNAKVYLPGQPMYNQACSFDADDMSYFDIYTMYGNPVNVKKLGKNMGYAGKASQFKSEKISRPTKRTSRMQTRNNPNKNFYKTIIKDKVFTIQELINRFKSESTRDRPLRIIYIYSCNPYVEDKNVKKITKTKLKQDEIIALNYFCRTTYEKQGRDRFIELFLHNKQEAIMTKRVIKDDLEYFDIEKEKYERLRAQMFIDRNKEHISDYEKSLKYGITESGSLCKTKCKSSACSTVGCKTQKATCINEFGEIENCYLPTDKRTGKKSRKKKKKKKKKRNKTSKK</sequence>
<name>A0A6C0ALC4_9ZZZZ</name>
<reference evidence="2" key="1">
    <citation type="journal article" date="2020" name="Nature">
        <title>Giant virus diversity and host interactions through global metagenomics.</title>
        <authorList>
            <person name="Schulz F."/>
            <person name="Roux S."/>
            <person name="Paez-Espino D."/>
            <person name="Jungbluth S."/>
            <person name="Walsh D.A."/>
            <person name="Denef V.J."/>
            <person name="McMahon K.D."/>
            <person name="Konstantinidis K.T."/>
            <person name="Eloe-Fadrosh E.A."/>
            <person name="Kyrpides N.C."/>
            <person name="Woyke T."/>
        </authorList>
    </citation>
    <scope>NUCLEOTIDE SEQUENCE</scope>
    <source>
        <strain evidence="2">GVMAG-S-1039698-54</strain>
    </source>
</reference>
<organism evidence="2">
    <name type="scientific">viral metagenome</name>
    <dbReference type="NCBI Taxonomy" id="1070528"/>
    <lineage>
        <taxon>unclassified sequences</taxon>
        <taxon>metagenomes</taxon>
        <taxon>organismal metagenomes</taxon>
    </lineage>
</organism>
<evidence type="ECO:0000256" key="1">
    <source>
        <dbReference type="SAM" id="MobiDB-lite"/>
    </source>
</evidence>
<feature type="compositionally biased region" description="Basic residues" evidence="1">
    <location>
        <begin position="368"/>
        <end position="389"/>
    </location>
</feature>
<evidence type="ECO:0000313" key="2">
    <source>
        <dbReference type="EMBL" id="QHS80085.1"/>
    </source>
</evidence>
<protein>
    <submittedName>
        <fullName evidence="2">Uncharacterized protein</fullName>
    </submittedName>
</protein>
<accession>A0A6C0ALC4</accession>
<proteinExistence type="predicted"/>
<dbReference type="EMBL" id="MN740675">
    <property type="protein sequence ID" value="QHS80085.1"/>
    <property type="molecule type" value="Genomic_DNA"/>
</dbReference>
<feature type="region of interest" description="Disordered" evidence="1">
    <location>
        <begin position="363"/>
        <end position="389"/>
    </location>
</feature>